<evidence type="ECO:0000313" key="2">
    <source>
        <dbReference type="Proteomes" id="UP000693946"/>
    </source>
</evidence>
<organism evidence="1 2">
    <name type="scientific">Solea senegalensis</name>
    <name type="common">Senegalese sole</name>
    <dbReference type="NCBI Taxonomy" id="28829"/>
    <lineage>
        <taxon>Eukaryota</taxon>
        <taxon>Metazoa</taxon>
        <taxon>Chordata</taxon>
        <taxon>Craniata</taxon>
        <taxon>Vertebrata</taxon>
        <taxon>Euteleostomi</taxon>
        <taxon>Actinopterygii</taxon>
        <taxon>Neopterygii</taxon>
        <taxon>Teleostei</taxon>
        <taxon>Neoteleostei</taxon>
        <taxon>Acanthomorphata</taxon>
        <taxon>Carangaria</taxon>
        <taxon>Pleuronectiformes</taxon>
        <taxon>Pleuronectoidei</taxon>
        <taxon>Soleidae</taxon>
        <taxon>Solea</taxon>
    </lineage>
</organism>
<name>A0AAV6QQ00_SOLSE</name>
<protein>
    <submittedName>
        <fullName evidence="1">Uncharacterized protein</fullName>
    </submittedName>
</protein>
<keyword evidence="2" id="KW-1185">Reference proteome</keyword>
<dbReference type="AlphaFoldDB" id="A0AAV6QQ00"/>
<reference evidence="1 2" key="1">
    <citation type="journal article" date="2021" name="Sci. Rep.">
        <title>Chromosome anchoring in Senegalese sole (Solea senegalensis) reveals sex-associated markers and genome rearrangements in flatfish.</title>
        <authorList>
            <person name="Guerrero-Cozar I."/>
            <person name="Gomez-Garrido J."/>
            <person name="Berbel C."/>
            <person name="Martinez-Blanch J.F."/>
            <person name="Alioto T."/>
            <person name="Claros M.G."/>
            <person name="Gagnaire P.A."/>
            <person name="Manchado M."/>
        </authorList>
    </citation>
    <scope>NUCLEOTIDE SEQUENCE [LARGE SCALE GENOMIC DNA]</scope>
    <source>
        <strain evidence="1">Sse05_10M</strain>
    </source>
</reference>
<sequence>MQLSLMKECIKMEVPESEGHSWSGIVLNDSACGITKRAVAMHFVDMATDLRRRSNSGTFTRCMFSYSGYIISSSHCSFKQMDSLNRSDVPVIVMLMELKDRQTLSANRLLENQLTLLHSARCFHHIPSPSKTGGVAVPGVRASEGISLLCVDAYLGKEKGKRSSAHGDIGTGMPTRSYCSFRILM</sequence>
<comment type="caution">
    <text evidence="1">The sequence shown here is derived from an EMBL/GenBank/DDBJ whole genome shotgun (WGS) entry which is preliminary data.</text>
</comment>
<dbReference type="Proteomes" id="UP000693946">
    <property type="component" value="Linkage Group LG4"/>
</dbReference>
<accession>A0AAV6QQ00</accession>
<dbReference type="EMBL" id="JAGKHQ010000016">
    <property type="protein sequence ID" value="KAG7495096.1"/>
    <property type="molecule type" value="Genomic_DNA"/>
</dbReference>
<proteinExistence type="predicted"/>
<evidence type="ECO:0000313" key="1">
    <source>
        <dbReference type="EMBL" id="KAG7495096.1"/>
    </source>
</evidence>
<gene>
    <name evidence="1" type="ORF">JOB18_044304</name>
</gene>